<sequence>MKYFRMVFFYILGIISILIISVLPNYFSSLGFPEAPGFLKQVTDFLVAFVNPDSWLYAVEGSPGKFSVLDVLWEPFLYSAKILLGALLLGVGLAFILAFSANFLPKHILQPIKRVLDFLESVPDLVFATLLQVLVIYVYKASGVHLFAVAGYMEDKVYLAPILTLSILPMVTLFKLFLLLIEEEFIKEYVVFLKSKGISSIGILIKHILRNIMPSSFYHLKLVIWGTLSSQFIIERVFNVHGLTFFLLESFTPMTIAFSLILIFTPFYFFFQFIDLWIGGEKVTSKEFNFLKGDKQTRRGSFAGWMEYVGHRFLYKLKNMGSSFKKMSKQVFRLVTAHIKNWKFALGISFFIVLIGYSFLYSVMTDNLVEQATLLYEEDGVTIRSTPPHPPSEAFLFGSTELGFSIADQLIIGAKYTLIFGLLIALLRVLGGLFFGIVFAFSLPYRLQKAIEKLTDSIHFLPLSLIAYILLRPILMPTQSGFAYTFTERIILEITILTVLVIPLTMVLIGKEMNRVLQYEFIASAKVLGGGSFHLFWRHILPHIGPRLTILFGQQFIQVLLVFIHLGVFNLFFGGTKLSFDPMMGDPPSSLSYEWSGMIGAVARGSISSGHYWYLWTLVAFVLSIFAMQLIIQGVKEVQQVKVGVIYKVKKARKKKNGKASIQTPAFSKKDFKQIGRREA</sequence>
<keyword evidence="4 6" id="KW-1133">Transmembrane helix</keyword>
<accession>A0AAC9IZD5</accession>
<dbReference type="AlphaFoldDB" id="A0AAC9IZD5"/>
<dbReference type="GO" id="GO:0005886">
    <property type="term" value="C:plasma membrane"/>
    <property type="evidence" value="ECO:0007669"/>
    <property type="project" value="UniProtKB-SubCell"/>
</dbReference>
<keyword evidence="5 6" id="KW-0472">Membrane</keyword>
<keyword evidence="3 6" id="KW-0812">Transmembrane</keyword>
<gene>
    <name evidence="9" type="ORF">BME96_01305</name>
</gene>
<feature type="region of interest" description="Disordered" evidence="7">
    <location>
        <begin position="656"/>
        <end position="680"/>
    </location>
</feature>
<evidence type="ECO:0000256" key="3">
    <source>
        <dbReference type="ARBA" id="ARBA00022692"/>
    </source>
</evidence>
<dbReference type="CDD" id="cd06261">
    <property type="entry name" value="TM_PBP2"/>
    <property type="match status" value="1"/>
</dbReference>
<dbReference type="Pfam" id="PF00528">
    <property type="entry name" value="BPD_transp_1"/>
    <property type="match status" value="2"/>
</dbReference>
<dbReference type="InterPro" id="IPR035906">
    <property type="entry name" value="MetI-like_sf"/>
</dbReference>
<evidence type="ECO:0000259" key="8">
    <source>
        <dbReference type="PROSITE" id="PS50928"/>
    </source>
</evidence>
<feature type="transmembrane region" description="Helical" evidence="6">
    <location>
        <begin position="457"/>
        <end position="475"/>
    </location>
</feature>
<evidence type="ECO:0000256" key="2">
    <source>
        <dbReference type="ARBA" id="ARBA00022448"/>
    </source>
</evidence>
<dbReference type="GeneID" id="71513014"/>
<feature type="domain" description="ABC transmembrane type-1" evidence="8">
    <location>
        <begin position="72"/>
        <end position="275"/>
    </location>
</feature>
<evidence type="ECO:0000256" key="4">
    <source>
        <dbReference type="ARBA" id="ARBA00022989"/>
    </source>
</evidence>
<reference evidence="9 10" key="1">
    <citation type="submission" date="2016-11" db="EMBL/GenBank/DDBJ databases">
        <title>Complete genome sequencing of Virgibacillus halodenitrificans PDB-F2.</title>
        <authorList>
            <person name="Sun Z."/>
            <person name="Zhou Y."/>
            <person name="Li H."/>
        </authorList>
    </citation>
    <scope>NUCLEOTIDE SEQUENCE [LARGE SCALE GENOMIC DNA]</scope>
    <source>
        <strain evidence="9 10">PDB-F2</strain>
    </source>
</reference>
<feature type="domain" description="ABC transmembrane type-1" evidence="8">
    <location>
        <begin position="414"/>
        <end position="636"/>
    </location>
</feature>
<comment type="subcellular location">
    <subcellularLocation>
        <location evidence="6">Cell membrane</location>
        <topology evidence="6">Multi-pass membrane protein</topology>
    </subcellularLocation>
    <subcellularLocation>
        <location evidence="1">Membrane</location>
        <topology evidence="1">Multi-pass membrane protein</topology>
    </subcellularLocation>
</comment>
<comment type="similarity">
    <text evidence="6">Belongs to the binding-protein-dependent transport system permease family.</text>
</comment>
<dbReference type="EMBL" id="CP017962">
    <property type="protein sequence ID" value="APC46910.1"/>
    <property type="molecule type" value="Genomic_DNA"/>
</dbReference>
<feature type="transmembrane region" description="Helical" evidence="6">
    <location>
        <begin position="548"/>
        <end position="573"/>
    </location>
</feature>
<feature type="transmembrane region" description="Helical" evidence="6">
    <location>
        <begin position="418"/>
        <end position="445"/>
    </location>
</feature>
<dbReference type="InterPro" id="IPR000515">
    <property type="entry name" value="MetI-like"/>
</dbReference>
<feature type="transmembrane region" description="Helical" evidence="6">
    <location>
        <begin position="125"/>
        <end position="152"/>
    </location>
</feature>
<evidence type="ECO:0000256" key="5">
    <source>
        <dbReference type="ARBA" id="ARBA00023136"/>
    </source>
</evidence>
<feature type="transmembrane region" description="Helical" evidence="6">
    <location>
        <begin position="82"/>
        <end position="104"/>
    </location>
</feature>
<evidence type="ECO:0000313" key="10">
    <source>
        <dbReference type="Proteomes" id="UP000182945"/>
    </source>
</evidence>
<feature type="transmembrane region" description="Helical" evidence="6">
    <location>
        <begin position="344"/>
        <end position="364"/>
    </location>
</feature>
<dbReference type="GO" id="GO:0055085">
    <property type="term" value="P:transmembrane transport"/>
    <property type="evidence" value="ECO:0007669"/>
    <property type="project" value="InterPro"/>
</dbReference>
<evidence type="ECO:0000313" key="9">
    <source>
        <dbReference type="EMBL" id="APC46910.1"/>
    </source>
</evidence>
<dbReference type="SUPFAM" id="SSF161098">
    <property type="entry name" value="MetI-like"/>
    <property type="match status" value="2"/>
</dbReference>
<protein>
    <submittedName>
        <fullName evidence="9">ABC transporter permease</fullName>
    </submittedName>
</protein>
<feature type="transmembrane region" description="Helical" evidence="6">
    <location>
        <begin position="158"/>
        <end position="181"/>
    </location>
</feature>
<organism evidence="9 10">
    <name type="scientific">Virgibacillus halodenitrificans</name>
    <name type="common">Bacillus halodenitrificans</name>
    <dbReference type="NCBI Taxonomy" id="1482"/>
    <lineage>
        <taxon>Bacteria</taxon>
        <taxon>Bacillati</taxon>
        <taxon>Bacillota</taxon>
        <taxon>Bacilli</taxon>
        <taxon>Bacillales</taxon>
        <taxon>Bacillaceae</taxon>
        <taxon>Virgibacillus</taxon>
    </lineage>
</organism>
<evidence type="ECO:0000256" key="6">
    <source>
        <dbReference type="RuleBase" id="RU363032"/>
    </source>
</evidence>
<feature type="transmembrane region" description="Helical" evidence="6">
    <location>
        <begin position="613"/>
        <end position="632"/>
    </location>
</feature>
<dbReference type="Gene3D" id="1.10.3720.10">
    <property type="entry name" value="MetI-like"/>
    <property type="match status" value="2"/>
</dbReference>
<dbReference type="KEGG" id="vhl:BME96_01305"/>
<evidence type="ECO:0000256" key="7">
    <source>
        <dbReference type="SAM" id="MobiDB-lite"/>
    </source>
</evidence>
<feature type="transmembrane region" description="Helical" evidence="6">
    <location>
        <begin position="216"/>
        <end position="234"/>
    </location>
</feature>
<dbReference type="PROSITE" id="PS50928">
    <property type="entry name" value="ABC_TM1"/>
    <property type="match status" value="2"/>
</dbReference>
<feature type="transmembrane region" description="Helical" evidence="6">
    <location>
        <begin position="7"/>
        <end position="27"/>
    </location>
</feature>
<keyword evidence="2 6" id="KW-0813">Transport</keyword>
<dbReference type="PANTHER" id="PTHR43839:SF3">
    <property type="entry name" value="OLIGOPEPTIDE ABC TRANSPORTER, PERMEASE PROTEIN"/>
    <property type="match status" value="1"/>
</dbReference>
<dbReference type="Proteomes" id="UP000182945">
    <property type="component" value="Chromosome"/>
</dbReference>
<proteinExistence type="inferred from homology"/>
<evidence type="ECO:0000256" key="1">
    <source>
        <dbReference type="ARBA" id="ARBA00004141"/>
    </source>
</evidence>
<feature type="transmembrane region" description="Helical" evidence="6">
    <location>
        <begin position="254"/>
        <end position="278"/>
    </location>
</feature>
<feature type="transmembrane region" description="Helical" evidence="6">
    <location>
        <begin position="490"/>
        <end position="509"/>
    </location>
</feature>
<feature type="compositionally biased region" description="Basic and acidic residues" evidence="7">
    <location>
        <begin position="668"/>
        <end position="680"/>
    </location>
</feature>
<name>A0AAC9IZD5_VIRHA</name>
<dbReference type="PANTHER" id="PTHR43839">
    <property type="entry name" value="OPPC IN A BINDING PROTEIN-DEPENDENT TRANSPORT SYSTEM"/>
    <property type="match status" value="1"/>
</dbReference>
<dbReference type="RefSeq" id="WP_071648080.1">
    <property type="nucleotide sequence ID" value="NZ_CP017962.1"/>
</dbReference>